<dbReference type="SUPFAM" id="SSF101874">
    <property type="entry name" value="YceI-like"/>
    <property type="match status" value="1"/>
</dbReference>
<protein>
    <recommendedName>
        <fullName evidence="3">Lipid/polyisoprenoid-binding YceI-like domain-containing protein</fullName>
    </recommendedName>
</protein>
<proteinExistence type="inferred from homology"/>
<dbReference type="Pfam" id="PF04264">
    <property type="entry name" value="YceI"/>
    <property type="match status" value="1"/>
</dbReference>
<sequence length="227" mass="23050">MRRGTKVAVGVGAGVVVIGAAAVIFGPGLYADRANEAAAEAPALEQSAVPLPDADAAAGTWTISDGSFAGYRVDEVLQGEDVTVTGRTEDVTGSVTVADGAISEADVEVDIASVATDEANRDGYFRDEAMEVGTYPTATFVLTEPAPIEEGATAVELTGDLTVHGVTQAATVEAEVAGDATTGDPVQVIGSVPVTFADFGVEAPSLGFVTVEDEGSIEFSLQLQPEQ</sequence>
<dbReference type="PANTHER" id="PTHR34406:SF1">
    <property type="entry name" value="PROTEIN YCEI"/>
    <property type="match status" value="1"/>
</dbReference>
<name>A0ABP8X7R3_9MICO</name>
<keyword evidence="2" id="KW-0812">Transmembrane</keyword>
<evidence type="ECO:0000313" key="5">
    <source>
        <dbReference type="Proteomes" id="UP001500843"/>
    </source>
</evidence>
<dbReference type="RefSeq" id="WP_253867178.1">
    <property type="nucleotide sequence ID" value="NZ_BAABHM010000011.1"/>
</dbReference>
<dbReference type="Gene3D" id="2.40.128.110">
    <property type="entry name" value="Lipid/polyisoprenoid-binding, YceI-like"/>
    <property type="match status" value="1"/>
</dbReference>
<evidence type="ECO:0000256" key="2">
    <source>
        <dbReference type="SAM" id="Phobius"/>
    </source>
</evidence>
<dbReference type="PANTHER" id="PTHR34406">
    <property type="entry name" value="PROTEIN YCEI"/>
    <property type="match status" value="1"/>
</dbReference>
<reference evidence="5" key="1">
    <citation type="journal article" date="2019" name="Int. J. Syst. Evol. Microbiol.">
        <title>The Global Catalogue of Microorganisms (GCM) 10K type strain sequencing project: providing services to taxonomists for standard genome sequencing and annotation.</title>
        <authorList>
            <consortium name="The Broad Institute Genomics Platform"/>
            <consortium name="The Broad Institute Genome Sequencing Center for Infectious Disease"/>
            <person name="Wu L."/>
            <person name="Ma J."/>
        </authorList>
    </citation>
    <scope>NUCLEOTIDE SEQUENCE [LARGE SCALE GENOMIC DNA]</scope>
    <source>
        <strain evidence="5">JCM 17975</strain>
    </source>
</reference>
<keyword evidence="2" id="KW-0472">Membrane</keyword>
<evidence type="ECO:0000313" key="4">
    <source>
        <dbReference type="EMBL" id="GAA4700706.1"/>
    </source>
</evidence>
<dbReference type="Proteomes" id="UP001500843">
    <property type="component" value="Unassembled WGS sequence"/>
</dbReference>
<evidence type="ECO:0000256" key="1">
    <source>
        <dbReference type="ARBA" id="ARBA00008812"/>
    </source>
</evidence>
<feature type="domain" description="Lipid/polyisoprenoid-binding YceI-like" evidence="3">
    <location>
        <begin position="60"/>
        <end position="224"/>
    </location>
</feature>
<keyword evidence="5" id="KW-1185">Reference proteome</keyword>
<keyword evidence="2" id="KW-1133">Transmembrane helix</keyword>
<dbReference type="InterPro" id="IPR007372">
    <property type="entry name" value="Lipid/polyisoprenoid-bd_YceI"/>
</dbReference>
<feature type="transmembrane region" description="Helical" evidence="2">
    <location>
        <begin position="7"/>
        <end position="30"/>
    </location>
</feature>
<comment type="caution">
    <text evidence="4">The sequence shown here is derived from an EMBL/GenBank/DDBJ whole genome shotgun (WGS) entry which is preliminary data.</text>
</comment>
<dbReference type="InterPro" id="IPR036761">
    <property type="entry name" value="TTHA0802/YceI-like_sf"/>
</dbReference>
<gene>
    <name evidence="4" type="ORF">GCM10023198_21980</name>
</gene>
<evidence type="ECO:0000259" key="3">
    <source>
        <dbReference type="SMART" id="SM00867"/>
    </source>
</evidence>
<accession>A0ABP8X7R3</accession>
<dbReference type="EMBL" id="BAABHM010000011">
    <property type="protein sequence ID" value="GAA4700706.1"/>
    <property type="molecule type" value="Genomic_DNA"/>
</dbReference>
<dbReference type="SMART" id="SM00867">
    <property type="entry name" value="YceI"/>
    <property type="match status" value="1"/>
</dbReference>
<organism evidence="4 5">
    <name type="scientific">Promicromonospora umidemergens</name>
    <dbReference type="NCBI Taxonomy" id="629679"/>
    <lineage>
        <taxon>Bacteria</taxon>
        <taxon>Bacillati</taxon>
        <taxon>Actinomycetota</taxon>
        <taxon>Actinomycetes</taxon>
        <taxon>Micrococcales</taxon>
        <taxon>Promicromonosporaceae</taxon>
        <taxon>Promicromonospora</taxon>
    </lineage>
</organism>
<comment type="similarity">
    <text evidence="1">Belongs to the UPF0312 family.</text>
</comment>